<dbReference type="InterPro" id="IPR002347">
    <property type="entry name" value="SDR_fam"/>
</dbReference>
<proteinExistence type="inferred from homology"/>
<comment type="similarity">
    <text evidence="1">Belongs to the short-chain dehydrogenases/reductases (SDR) family.</text>
</comment>
<dbReference type="PRINTS" id="PR00081">
    <property type="entry name" value="GDHRDH"/>
</dbReference>
<comment type="caution">
    <text evidence="3">The sequence shown here is derived from an EMBL/GenBank/DDBJ whole genome shotgun (WGS) entry which is preliminary data.</text>
</comment>
<dbReference type="InterPro" id="IPR020904">
    <property type="entry name" value="Sc_DH/Rdtase_CS"/>
</dbReference>
<dbReference type="EMBL" id="JAUSVX010000015">
    <property type="protein sequence ID" value="MDQ0473136.1"/>
    <property type="molecule type" value="Genomic_DNA"/>
</dbReference>
<dbReference type="PRINTS" id="PR00080">
    <property type="entry name" value="SDRFAMILY"/>
</dbReference>
<dbReference type="Proteomes" id="UP001242480">
    <property type="component" value="Unassembled WGS sequence"/>
</dbReference>
<dbReference type="PROSITE" id="PS00061">
    <property type="entry name" value="ADH_SHORT"/>
    <property type="match status" value="1"/>
</dbReference>
<dbReference type="Pfam" id="PF13561">
    <property type="entry name" value="adh_short_C2"/>
    <property type="match status" value="1"/>
</dbReference>
<dbReference type="RefSeq" id="WP_307280998.1">
    <property type="nucleotide sequence ID" value="NZ_JAUSVX010000015.1"/>
</dbReference>
<dbReference type="PANTHER" id="PTHR42760">
    <property type="entry name" value="SHORT-CHAIN DEHYDROGENASES/REDUCTASES FAMILY MEMBER"/>
    <property type="match status" value="1"/>
</dbReference>
<evidence type="ECO:0000313" key="3">
    <source>
        <dbReference type="EMBL" id="MDQ0473136.1"/>
    </source>
</evidence>
<protein>
    <submittedName>
        <fullName evidence="3">NAD(P)-dependent dehydrogenase (Short-subunit alcohol dehydrogenase family)</fullName>
    </submittedName>
</protein>
<sequence length="257" mass="27517">MYLDKYRLEGQTAFITGGGRGIGLATAEALLEAGAKVIISDHSQALLDSGRAAIAASGRSVETMLLDVTRPEDVARVAAEANDRHGPVDILVANAGIAWPDTPGEAIPDEVWLKIIDVDLNGVYWSCREFAKPMLERGRGAIVTLGSMSGLISNKPQRQAHYNAAKAGVHHLTKSLGGEWAERGVRVNCVAPTYVDTPMSSGSFNDPARFPTWMEFTPMKRVARPDEIASAILFLATDASSAMTGTTVVVDCGYTIW</sequence>
<name>A0ABU0JFS6_9HYPH</name>
<dbReference type="PANTHER" id="PTHR42760:SF115">
    <property type="entry name" value="3-OXOACYL-[ACYL-CARRIER-PROTEIN] REDUCTASE FABG"/>
    <property type="match status" value="1"/>
</dbReference>
<evidence type="ECO:0000256" key="2">
    <source>
        <dbReference type="ARBA" id="ARBA00023002"/>
    </source>
</evidence>
<organism evidence="3 4">
    <name type="scientific">Labrys wisconsinensis</name>
    <dbReference type="NCBI Taxonomy" id="425677"/>
    <lineage>
        <taxon>Bacteria</taxon>
        <taxon>Pseudomonadati</taxon>
        <taxon>Pseudomonadota</taxon>
        <taxon>Alphaproteobacteria</taxon>
        <taxon>Hyphomicrobiales</taxon>
        <taxon>Xanthobacteraceae</taxon>
        <taxon>Labrys</taxon>
    </lineage>
</organism>
<keyword evidence="4" id="KW-1185">Reference proteome</keyword>
<gene>
    <name evidence="3" type="ORF">QO011_006170</name>
</gene>
<dbReference type="SUPFAM" id="SSF51735">
    <property type="entry name" value="NAD(P)-binding Rossmann-fold domains"/>
    <property type="match status" value="1"/>
</dbReference>
<dbReference type="Gene3D" id="3.40.50.720">
    <property type="entry name" value="NAD(P)-binding Rossmann-like Domain"/>
    <property type="match status" value="1"/>
</dbReference>
<evidence type="ECO:0000313" key="4">
    <source>
        <dbReference type="Proteomes" id="UP001242480"/>
    </source>
</evidence>
<dbReference type="InterPro" id="IPR036291">
    <property type="entry name" value="NAD(P)-bd_dom_sf"/>
</dbReference>
<accession>A0ABU0JFS6</accession>
<keyword evidence="2" id="KW-0560">Oxidoreductase</keyword>
<evidence type="ECO:0000256" key="1">
    <source>
        <dbReference type="ARBA" id="ARBA00006484"/>
    </source>
</evidence>
<reference evidence="3 4" key="1">
    <citation type="submission" date="2023-07" db="EMBL/GenBank/DDBJ databases">
        <title>Genomic Encyclopedia of Type Strains, Phase IV (KMG-IV): sequencing the most valuable type-strain genomes for metagenomic binning, comparative biology and taxonomic classification.</title>
        <authorList>
            <person name="Goeker M."/>
        </authorList>
    </citation>
    <scope>NUCLEOTIDE SEQUENCE [LARGE SCALE GENOMIC DNA]</scope>
    <source>
        <strain evidence="3 4">DSM 19619</strain>
    </source>
</reference>